<evidence type="ECO:0000256" key="1">
    <source>
        <dbReference type="SAM" id="Coils"/>
    </source>
</evidence>
<feature type="coiled-coil region" evidence="1">
    <location>
        <begin position="265"/>
        <end position="306"/>
    </location>
</feature>
<comment type="caution">
    <text evidence="3">The sequence shown here is derived from an EMBL/GenBank/DDBJ whole genome shotgun (WGS) entry which is preliminary data.</text>
</comment>
<gene>
    <name evidence="3" type="ORF">LG651_14150</name>
</gene>
<dbReference type="EMBL" id="JAJAPX010000006">
    <property type="protein sequence ID" value="MCB4809394.1"/>
    <property type="molecule type" value="Genomic_DNA"/>
</dbReference>
<dbReference type="AlphaFoldDB" id="A0A9X1IAL1"/>
<feature type="chain" id="PRO_5040900542" description="Adhesin domain-containing protein" evidence="2">
    <location>
        <begin position="24"/>
        <end position="513"/>
    </location>
</feature>
<name>A0A9X1IAL1_9FLAO</name>
<keyword evidence="4" id="KW-1185">Reference proteome</keyword>
<evidence type="ECO:0000256" key="2">
    <source>
        <dbReference type="SAM" id="SignalP"/>
    </source>
</evidence>
<dbReference type="RefSeq" id="WP_226696762.1">
    <property type="nucleotide sequence ID" value="NZ_JAJAPX010000006.1"/>
</dbReference>
<reference evidence="3" key="1">
    <citation type="submission" date="2021-10" db="EMBL/GenBank/DDBJ databases">
        <title>Tamlana sargassums sp. nov., and Tamlana laminarinivorans sp. nov., two new bacteria isolated from the brown alga.</title>
        <authorList>
            <person name="Li J."/>
        </authorList>
    </citation>
    <scope>NUCLEOTIDE SEQUENCE</scope>
    <source>
        <strain evidence="3">62-3</strain>
    </source>
</reference>
<organism evidence="3 4">
    <name type="scientific">Neotamlana sargassicola</name>
    <dbReference type="NCBI Taxonomy" id="2883125"/>
    <lineage>
        <taxon>Bacteria</taxon>
        <taxon>Pseudomonadati</taxon>
        <taxon>Bacteroidota</taxon>
        <taxon>Flavobacteriia</taxon>
        <taxon>Flavobacteriales</taxon>
        <taxon>Flavobacteriaceae</taxon>
        <taxon>Neotamlana</taxon>
    </lineage>
</organism>
<evidence type="ECO:0008006" key="5">
    <source>
        <dbReference type="Google" id="ProtNLM"/>
    </source>
</evidence>
<sequence length="513" mass="57511">MNKSIIKTLLFTLCFTITGSVVAQQKLTKVSQSIKVDNDVVVDLNTSNTNIVIDTWNKRTVEIEAFIEGEKVSKNELESVLDAWGVDVDASSKKVNINARGGKASKVIYISKNNDEDDMVNALLHELQFELADLPEMILSMPVVPEIPPVPPMPVMPELPELPENSDAFVFDYDTYKKEGDKYLEKYSKRFEKVYGDDYAKKMEAWGEKFGKEWGEKYGKEMEEWGKALEEKFESSDFEEKMEAWGEKFGEQFGKQMEAWGERFAASLEANASRLEASKAREEANKARIEAQKLRAKERAKLAEKRRLLIEETVEHKSNSKIKKTIIIKMPKDAKLKVNVKHGEIQFASSVDNLEANLAYTKFTANSINGTHTSINASYSPVIVNNWNLGELNLNYTEDVHLKNVNNLVLNAISSNVNIENLTGAAMVDGNIGNLNILNIADTFSNLNIIIQNTDAIIALPKAACNFQYKGTRSKFSHPEKVTNDNSASFSNGSLASGKNIMINAKYCNVIME</sequence>
<feature type="signal peptide" evidence="2">
    <location>
        <begin position="1"/>
        <end position="23"/>
    </location>
</feature>
<protein>
    <recommendedName>
        <fullName evidence="5">Adhesin domain-containing protein</fullName>
    </recommendedName>
</protein>
<keyword evidence="1" id="KW-0175">Coiled coil</keyword>
<accession>A0A9X1IAL1</accession>
<dbReference type="Proteomes" id="UP001139286">
    <property type="component" value="Unassembled WGS sequence"/>
</dbReference>
<evidence type="ECO:0000313" key="3">
    <source>
        <dbReference type="EMBL" id="MCB4809394.1"/>
    </source>
</evidence>
<evidence type="ECO:0000313" key="4">
    <source>
        <dbReference type="Proteomes" id="UP001139286"/>
    </source>
</evidence>
<proteinExistence type="predicted"/>
<keyword evidence="2" id="KW-0732">Signal</keyword>